<dbReference type="AlphaFoldDB" id="A0A411HGP2"/>
<dbReference type="GO" id="GO:0016226">
    <property type="term" value="P:iron-sulfur cluster assembly"/>
    <property type="evidence" value="ECO:0007669"/>
    <property type="project" value="InterPro"/>
</dbReference>
<gene>
    <name evidence="2" type="ORF">ELE36_04355</name>
</gene>
<evidence type="ECO:0000313" key="2">
    <source>
        <dbReference type="EMBL" id="QBB69668.1"/>
    </source>
</evidence>
<organism evidence="2 3">
    <name type="scientific">Pseudolysobacter antarcticus</name>
    <dbReference type="NCBI Taxonomy" id="2511995"/>
    <lineage>
        <taxon>Bacteria</taxon>
        <taxon>Pseudomonadati</taxon>
        <taxon>Pseudomonadota</taxon>
        <taxon>Gammaproteobacteria</taxon>
        <taxon>Lysobacterales</taxon>
        <taxon>Rhodanobacteraceae</taxon>
        <taxon>Pseudolysobacter</taxon>
    </lineage>
</organism>
<evidence type="ECO:0000313" key="3">
    <source>
        <dbReference type="Proteomes" id="UP000291562"/>
    </source>
</evidence>
<dbReference type="RefSeq" id="WP_129831927.1">
    <property type="nucleotide sequence ID" value="NZ_CP035704.1"/>
</dbReference>
<dbReference type="Proteomes" id="UP000291562">
    <property type="component" value="Chromosome"/>
</dbReference>
<keyword evidence="3" id="KW-1185">Reference proteome</keyword>
<protein>
    <submittedName>
        <fullName evidence="2">SUF system NifU family Fe-S cluster assembly protein</fullName>
    </submittedName>
</protein>
<name>A0A411HGP2_9GAMM</name>
<dbReference type="OrthoDB" id="9804157at2"/>
<dbReference type="EMBL" id="CP035704">
    <property type="protein sequence ID" value="QBB69668.1"/>
    <property type="molecule type" value="Genomic_DNA"/>
</dbReference>
<dbReference type="PANTHER" id="PTHR10093">
    <property type="entry name" value="IRON-SULFUR CLUSTER ASSEMBLY ENZYME NIFU HOMOLOG"/>
    <property type="match status" value="1"/>
</dbReference>
<dbReference type="GO" id="GO:0005506">
    <property type="term" value="F:iron ion binding"/>
    <property type="evidence" value="ECO:0007669"/>
    <property type="project" value="InterPro"/>
</dbReference>
<dbReference type="CDD" id="cd06664">
    <property type="entry name" value="IscU_like"/>
    <property type="match status" value="1"/>
</dbReference>
<feature type="domain" description="NIF system FeS cluster assembly NifU N-terminal" evidence="1">
    <location>
        <begin position="7"/>
        <end position="88"/>
    </location>
</feature>
<dbReference type="Pfam" id="PF01592">
    <property type="entry name" value="NifU_N"/>
    <property type="match status" value="1"/>
</dbReference>
<dbReference type="KEGG" id="xbc:ELE36_04355"/>
<dbReference type="GO" id="GO:0051536">
    <property type="term" value="F:iron-sulfur cluster binding"/>
    <property type="evidence" value="ECO:0007669"/>
    <property type="project" value="InterPro"/>
</dbReference>
<dbReference type="InterPro" id="IPR002871">
    <property type="entry name" value="NIF_FeS_clus_asmbl_NifU_N"/>
</dbReference>
<dbReference type="SUPFAM" id="SSF82649">
    <property type="entry name" value="SufE/NifU"/>
    <property type="match status" value="1"/>
</dbReference>
<reference evidence="2 3" key="1">
    <citation type="submission" date="2019-01" db="EMBL/GenBank/DDBJ databases">
        <title>Pseudolysobacter antarctica gen. nov., sp. nov., isolated from Fildes Peninsula, Antarctica.</title>
        <authorList>
            <person name="Wei Z."/>
            <person name="Peng F."/>
        </authorList>
    </citation>
    <scope>NUCLEOTIDE SEQUENCE [LARGE SCALE GENOMIC DNA]</scope>
    <source>
        <strain evidence="2 3">AQ6-296</strain>
    </source>
</reference>
<sequence length="157" mass="17127">MSVANLYQQIVLDHHRAPRHYGALLQATHNAVGHNPLCGDHVRIELRIDEDVLRDISFSGESCAITTATASMMSERVIGLRREQIETLFVDFDASLRAGPGASASGDLGDLGELEALGELRRYPARLKCALLPWATLLAAWDKHPSITTETAESPTP</sequence>
<dbReference type="NCBIfam" id="TIGR01994">
    <property type="entry name" value="SUF_scaf_2"/>
    <property type="match status" value="1"/>
</dbReference>
<accession>A0A411HGP2</accession>
<dbReference type="Gene3D" id="3.90.1010.10">
    <property type="match status" value="1"/>
</dbReference>
<evidence type="ECO:0000259" key="1">
    <source>
        <dbReference type="Pfam" id="PF01592"/>
    </source>
</evidence>
<proteinExistence type="predicted"/>